<keyword evidence="1" id="KW-0812">Transmembrane</keyword>
<evidence type="ECO:0000313" key="2">
    <source>
        <dbReference type="EMBL" id="MCG2617299.1"/>
    </source>
</evidence>
<sequence>MPNKKPDIRRGEMAFMVAIALGLILGFLIKRIRIGMIIGIGLGILIVFTGMLRSTRR</sequence>
<name>A0ABS9KY95_9BACT</name>
<evidence type="ECO:0000313" key="3">
    <source>
        <dbReference type="Proteomes" id="UP001165367"/>
    </source>
</evidence>
<feature type="transmembrane region" description="Helical" evidence="1">
    <location>
        <begin position="35"/>
        <end position="52"/>
    </location>
</feature>
<feature type="transmembrane region" description="Helical" evidence="1">
    <location>
        <begin position="12"/>
        <end position="29"/>
    </location>
</feature>
<reference evidence="2" key="1">
    <citation type="submission" date="2022-01" db="EMBL/GenBank/DDBJ databases">
        <authorList>
            <person name="Jo J.-H."/>
            <person name="Im W.-T."/>
        </authorList>
    </citation>
    <scope>NUCLEOTIDE SEQUENCE</scope>
    <source>
        <strain evidence="2">NA20</strain>
    </source>
</reference>
<evidence type="ECO:0000256" key="1">
    <source>
        <dbReference type="SAM" id="Phobius"/>
    </source>
</evidence>
<dbReference type="EMBL" id="JAKLTR010000019">
    <property type="protein sequence ID" value="MCG2617299.1"/>
    <property type="molecule type" value="Genomic_DNA"/>
</dbReference>
<dbReference type="RefSeq" id="WP_237875927.1">
    <property type="nucleotide sequence ID" value="NZ_JAKLTR010000019.1"/>
</dbReference>
<accession>A0ABS9KY95</accession>
<organism evidence="2 3">
    <name type="scientific">Terrimonas ginsenosidimutans</name>
    <dbReference type="NCBI Taxonomy" id="2908004"/>
    <lineage>
        <taxon>Bacteria</taxon>
        <taxon>Pseudomonadati</taxon>
        <taxon>Bacteroidota</taxon>
        <taxon>Chitinophagia</taxon>
        <taxon>Chitinophagales</taxon>
        <taxon>Chitinophagaceae</taxon>
        <taxon>Terrimonas</taxon>
    </lineage>
</organism>
<proteinExistence type="predicted"/>
<keyword evidence="3" id="KW-1185">Reference proteome</keyword>
<dbReference type="Proteomes" id="UP001165367">
    <property type="component" value="Unassembled WGS sequence"/>
</dbReference>
<keyword evidence="1" id="KW-1133">Transmembrane helix</keyword>
<comment type="caution">
    <text evidence="2">The sequence shown here is derived from an EMBL/GenBank/DDBJ whole genome shotgun (WGS) entry which is preliminary data.</text>
</comment>
<protein>
    <submittedName>
        <fullName evidence="2">Uncharacterized protein</fullName>
    </submittedName>
</protein>
<gene>
    <name evidence="2" type="ORF">LZZ85_23585</name>
</gene>
<keyword evidence="1" id="KW-0472">Membrane</keyword>